<proteinExistence type="inferred from homology"/>
<comment type="caution">
    <text evidence="3">The sequence shown here is derived from an EMBL/GenBank/DDBJ whole genome shotgun (WGS) entry which is preliminary data.</text>
</comment>
<reference evidence="3 4" key="1">
    <citation type="submission" date="2023-07" db="EMBL/GenBank/DDBJ databases">
        <title>Genomic Encyclopedia of Type Strains, Phase IV (KMG-IV): sequencing the most valuable type-strain genomes for metagenomic binning, comparative biology and taxonomic classification.</title>
        <authorList>
            <person name="Goeker M."/>
        </authorList>
    </citation>
    <scope>NUCLEOTIDE SEQUENCE [LARGE SCALE GENOMIC DNA]</scope>
    <source>
        <strain evidence="3 4">DSM 1112</strain>
    </source>
</reference>
<dbReference type="GO" id="GO:0050567">
    <property type="term" value="F:glutaminyl-tRNA synthase (glutamine-hydrolyzing) activity"/>
    <property type="evidence" value="ECO:0007669"/>
    <property type="project" value="UniProtKB-EC"/>
</dbReference>
<dbReference type="Proteomes" id="UP001230207">
    <property type="component" value="Unassembled WGS sequence"/>
</dbReference>
<dbReference type="SUPFAM" id="SSF75304">
    <property type="entry name" value="Amidase signature (AS) enzymes"/>
    <property type="match status" value="1"/>
</dbReference>
<evidence type="ECO:0000256" key="1">
    <source>
        <dbReference type="ARBA" id="ARBA00009199"/>
    </source>
</evidence>
<dbReference type="RefSeq" id="WP_307235658.1">
    <property type="nucleotide sequence ID" value="NZ_JAUSVF010000003.1"/>
</dbReference>
<keyword evidence="3" id="KW-0436">Ligase</keyword>
<keyword evidence="4" id="KW-1185">Reference proteome</keyword>
<dbReference type="InterPro" id="IPR000120">
    <property type="entry name" value="Amidase"/>
</dbReference>
<evidence type="ECO:0000259" key="2">
    <source>
        <dbReference type="Pfam" id="PF01425"/>
    </source>
</evidence>
<evidence type="ECO:0000313" key="4">
    <source>
        <dbReference type="Proteomes" id="UP001230207"/>
    </source>
</evidence>
<dbReference type="EMBL" id="JAUSVF010000003">
    <property type="protein sequence ID" value="MDQ0323244.1"/>
    <property type="molecule type" value="Genomic_DNA"/>
</dbReference>
<organism evidence="3 4">
    <name type="scientific">Pararhizobium capsulatum DSM 1112</name>
    <dbReference type="NCBI Taxonomy" id="1121113"/>
    <lineage>
        <taxon>Bacteria</taxon>
        <taxon>Pseudomonadati</taxon>
        <taxon>Pseudomonadota</taxon>
        <taxon>Alphaproteobacteria</taxon>
        <taxon>Hyphomicrobiales</taxon>
        <taxon>Rhizobiaceae</taxon>
        <taxon>Rhizobium/Agrobacterium group</taxon>
        <taxon>Pararhizobium</taxon>
    </lineage>
</organism>
<feature type="domain" description="Amidase" evidence="2">
    <location>
        <begin position="35"/>
        <end position="464"/>
    </location>
</feature>
<dbReference type="Pfam" id="PF01425">
    <property type="entry name" value="Amidase"/>
    <property type="match status" value="1"/>
</dbReference>
<accession>A0ABU0BZW9</accession>
<dbReference type="GO" id="GO:0050566">
    <property type="term" value="F:asparaginyl-tRNA synthase (glutamine-hydrolyzing) activity"/>
    <property type="evidence" value="ECO:0007669"/>
    <property type="project" value="UniProtKB-EC"/>
</dbReference>
<dbReference type="InterPro" id="IPR023631">
    <property type="entry name" value="Amidase_dom"/>
</dbReference>
<sequence length="491" mass="51755">MDDSIQSMTARTDPLPSAIELARRITVGETSALAVVEMSLTRIAALDDALCAFCSVTADPARREAQAVDRRIAAGEAVGPLAGVPFAVKDLISTSGVRTTFGSPLYADNVPDEDDIVVERLRAAGAIMVGKTNTSEFGYGPIGRNPLFPPTRNPWNTELTPGGSSAGSSVAVATGMVPLALGSDGGGSIRIPASLNGIFGIKPSWGRVPVYPGCRDEKAPGASGWETLEHIGPLTRTVADAAMALSVLSGPSPKDRHSLPHEQIDWMDIDAASAPGRRIAFSADLGFAHVDPEVAAIAAGAAQVFATELGCVVHDAFPEVGDTQATFEALVALDTDRAGLRTMADRQSYAFGGVLGTLLRTEWTADHFTNAIMDRKRIANVMWRFMARYDLLLTPTAATAAFPLDRDGPTSIAGYAVLPSAWTPFSALANLTGQPAASVPAGFTRDSRPVGLQIIGRHQDDIGVLRAAAAFERVRPWQHTWPAASHPRKTA</sequence>
<protein>
    <submittedName>
        <fullName evidence="3">Aspartyl-tRNA(Asn)/glutamyl-tRNA(Gln) amidotransferase subunit A</fullName>
        <ecNumber evidence="3">6.3.5.6</ecNumber>
        <ecNumber evidence="3">6.3.5.7</ecNumber>
    </submittedName>
</protein>
<dbReference type="InterPro" id="IPR036928">
    <property type="entry name" value="AS_sf"/>
</dbReference>
<dbReference type="PANTHER" id="PTHR11895">
    <property type="entry name" value="TRANSAMIDASE"/>
    <property type="match status" value="1"/>
</dbReference>
<gene>
    <name evidence="3" type="ORF">QO002_005450</name>
</gene>
<evidence type="ECO:0000313" key="3">
    <source>
        <dbReference type="EMBL" id="MDQ0323244.1"/>
    </source>
</evidence>
<dbReference type="EC" id="6.3.5.7" evidence="3"/>
<dbReference type="PANTHER" id="PTHR11895:SF7">
    <property type="entry name" value="GLUTAMYL-TRNA(GLN) AMIDOTRANSFERASE SUBUNIT A, MITOCHONDRIAL"/>
    <property type="match status" value="1"/>
</dbReference>
<dbReference type="Gene3D" id="3.90.1300.10">
    <property type="entry name" value="Amidase signature (AS) domain"/>
    <property type="match status" value="1"/>
</dbReference>
<dbReference type="EC" id="6.3.5.6" evidence="3"/>
<comment type="similarity">
    <text evidence="1">Belongs to the amidase family.</text>
</comment>
<name>A0ABU0BZW9_9HYPH</name>